<dbReference type="GO" id="GO:0005773">
    <property type="term" value="C:vacuole"/>
    <property type="evidence" value="ECO:0007669"/>
    <property type="project" value="UniProtKB-SubCell"/>
</dbReference>
<feature type="domain" description="Strictosidine synthase conserved region" evidence="6">
    <location>
        <begin position="270"/>
        <end position="357"/>
    </location>
</feature>
<name>A0A3L6SFV0_PANMI</name>
<evidence type="ECO:0000256" key="5">
    <source>
        <dbReference type="SAM" id="MobiDB-lite"/>
    </source>
</evidence>
<dbReference type="InterPro" id="IPR011042">
    <property type="entry name" value="6-blade_b-propeller_TolB-like"/>
</dbReference>
<dbReference type="Pfam" id="PF20067">
    <property type="entry name" value="SSL_N"/>
    <property type="match status" value="1"/>
</dbReference>
<dbReference type="PANTHER" id="PTHR10426">
    <property type="entry name" value="STRICTOSIDINE SYNTHASE-RELATED"/>
    <property type="match status" value="1"/>
</dbReference>
<evidence type="ECO:0000256" key="1">
    <source>
        <dbReference type="ARBA" id="ARBA00004116"/>
    </source>
</evidence>
<dbReference type="PANTHER" id="PTHR10426:SF106">
    <property type="entry name" value="PROTEIN STRICTOSIDINE SYNTHASE-LIKE 3"/>
    <property type="match status" value="1"/>
</dbReference>
<evidence type="ECO:0000313" key="8">
    <source>
        <dbReference type="Proteomes" id="UP000275267"/>
    </source>
</evidence>
<proteinExistence type="inferred from homology"/>
<accession>A0A3L6SFV0</accession>
<dbReference type="EMBL" id="PQIB02000005">
    <property type="protein sequence ID" value="RLN19845.1"/>
    <property type="molecule type" value="Genomic_DNA"/>
</dbReference>
<gene>
    <name evidence="7" type="ORF">C2845_PM02G05400</name>
</gene>
<dbReference type="Pfam" id="PF03088">
    <property type="entry name" value="Str_synth"/>
    <property type="match status" value="1"/>
</dbReference>
<comment type="subcellular location">
    <subcellularLocation>
        <location evidence="1">Vacuole</location>
    </subcellularLocation>
</comment>
<evidence type="ECO:0000256" key="2">
    <source>
        <dbReference type="ARBA" id="ARBA00009191"/>
    </source>
</evidence>
<protein>
    <submittedName>
        <fullName evidence="7">Protein STRICTOSIDINE SYNTHASE-LIKE 3-like</fullName>
    </submittedName>
</protein>
<evidence type="ECO:0000256" key="3">
    <source>
        <dbReference type="ARBA" id="ARBA00022554"/>
    </source>
</evidence>
<keyword evidence="3" id="KW-0926">Vacuole</keyword>
<comment type="similarity">
    <text evidence="2">Belongs to the strictosidine synthase family.</text>
</comment>
<dbReference type="InterPro" id="IPR018119">
    <property type="entry name" value="Strictosidine_synth_cons-reg"/>
</dbReference>
<feature type="compositionally biased region" description="Polar residues" evidence="5">
    <location>
        <begin position="45"/>
        <end position="57"/>
    </location>
</feature>
<evidence type="ECO:0000256" key="4">
    <source>
        <dbReference type="ARBA" id="ARBA00023180"/>
    </source>
</evidence>
<reference evidence="8" key="1">
    <citation type="journal article" date="2019" name="Nat. Commun.">
        <title>The genome of broomcorn millet.</title>
        <authorList>
            <person name="Zou C."/>
            <person name="Miki D."/>
            <person name="Li D."/>
            <person name="Tang Q."/>
            <person name="Xiao L."/>
            <person name="Rajput S."/>
            <person name="Deng P."/>
            <person name="Jia W."/>
            <person name="Huang R."/>
            <person name="Zhang M."/>
            <person name="Sun Y."/>
            <person name="Hu J."/>
            <person name="Fu X."/>
            <person name="Schnable P.S."/>
            <person name="Li F."/>
            <person name="Zhang H."/>
            <person name="Feng B."/>
            <person name="Zhu X."/>
            <person name="Liu R."/>
            <person name="Schnable J.C."/>
            <person name="Zhu J.-K."/>
            <person name="Zhang H."/>
        </authorList>
    </citation>
    <scope>NUCLEOTIDE SEQUENCE [LARGE SCALE GENOMIC DNA]</scope>
</reference>
<dbReference type="GO" id="GO:0016787">
    <property type="term" value="F:hydrolase activity"/>
    <property type="evidence" value="ECO:0007669"/>
    <property type="project" value="TreeGrafter"/>
</dbReference>
<dbReference type="GO" id="GO:0012505">
    <property type="term" value="C:endomembrane system"/>
    <property type="evidence" value="ECO:0007669"/>
    <property type="project" value="TreeGrafter"/>
</dbReference>
<keyword evidence="4" id="KW-0325">Glycoprotein</keyword>
<dbReference type="SUPFAM" id="SSF63829">
    <property type="entry name" value="Calcium-dependent phosphotriesterase"/>
    <property type="match status" value="1"/>
</dbReference>
<comment type="caution">
    <text evidence="7">The sequence shown here is derived from an EMBL/GenBank/DDBJ whole genome shotgun (WGS) entry which is preliminary data.</text>
</comment>
<evidence type="ECO:0000313" key="7">
    <source>
        <dbReference type="EMBL" id="RLN19845.1"/>
    </source>
</evidence>
<feature type="region of interest" description="Disordered" evidence="5">
    <location>
        <begin position="22"/>
        <end position="85"/>
    </location>
</feature>
<evidence type="ECO:0000259" key="6">
    <source>
        <dbReference type="Pfam" id="PF03088"/>
    </source>
</evidence>
<dbReference type="Proteomes" id="UP000275267">
    <property type="component" value="Unassembled WGS sequence"/>
</dbReference>
<organism evidence="7 8">
    <name type="scientific">Panicum miliaceum</name>
    <name type="common">Proso millet</name>
    <name type="synonym">Broomcorn millet</name>
    <dbReference type="NCBI Taxonomy" id="4540"/>
    <lineage>
        <taxon>Eukaryota</taxon>
        <taxon>Viridiplantae</taxon>
        <taxon>Streptophyta</taxon>
        <taxon>Embryophyta</taxon>
        <taxon>Tracheophyta</taxon>
        <taxon>Spermatophyta</taxon>
        <taxon>Magnoliopsida</taxon>
        <taxon>Liliopsida</taxon>
        <taxon>Poales</taxon>
        <taxon>Poaceae</taxon>
        <taxon>PACMAD clade</taxon>
        <taxon>Panicoideae</taxon>
        <taxon>Panicodae</taxon>
        <taxon>Paniceae</taxon>
        <taxon>Panicinae</taxon>
        <taxon>Panicum</taxon>
        <taxon>Panicum sect. Panicum</taxon>
    </lineage>
</organism>
<sequence length="484" mass="53042">MCGARTGCDLCWPRGHPVSTARYTKAPAASARRSDDPGPPPLASLSETPHSPTSTSVGRGGRAARGGETQATSPRRSERGGARGAEMASPGVVAAALVVAALAAFCGTDPLRTGSMVDFPGFEAHFVDLPEPTEMPQHADARERLRGAEVRFRGEVQGPESVAFDPRGRGPYTGVADGRVVFWDGERWAHFAMVSPRWTQELCGGPKASTMDYLPNEHICGRPLGLRFNKKSGDLYIADAYFGLLKVGPEGGLATPLATEAEGVRFNFTNDLDLDEKGNVYFTDSSIHYQRRNFMQLVFSGDPSGRLLKYNPQTKETAVLHRNIQFPNGVSMSKDGSFFVFCEGSRGRLSRYWLKGEKAGTVDLFAILPGFPDNVRTNEKGEFWVAIHCRRSLYARLMSRHVKMRKFLLSLPIPAKYHYLMQIGGKLHAVIIKYSPEGEVLDILEDTKGEVVRAVSEVEEKDGKLWIGSVLMPFIAVFDLAKAS</sequence>
<dbReference type="FunFam" id="2.120.10.30:FF:000060">
    <property type="entry name" value="Putative strictosidine synthase"/>
    <property type="match status" value="1"/>
</dbReference>
<dbReference type="OrthoDB" id="5307922at2759"/>
<keyword evidence="8" id="KW-1185">Reference proteome</keyword>
<dbReference type="STRING" id="4540.A0A3L6SFV0"/>
<dbReference type="AlphaFoldDB" id="A0A3L6SFV0"/>
<dbReference type="Gene3D" id="2.120.10.30">
    <property type="entry name" value="TolB, C-terminal domain"/>
    <property type="match status" value="1"/>
</dbReference>